<evidence type="ECO:0000313" key="17">
    <source>
        <dbReference type="EMBL" id="HIU96785.1"/>
    </source>
</evidence>
<evidence type="ECO:0000256" key="4">
    <source>
        <dbReference type="ARBA" id="ARBA00012622"/>
    </source>
</evidence>
<evidence type="ECO:0000256" key="14">
    <source>
        <dbReference type="ARBA" id="ARBA00023284"/>
    </source>
</evidence>
<keyword evidence="12" id="KW-0411">Iron-sulfur</keyword>
<proteinExistence type="inferred from homology"/>
<comment type="catalytic activity">
    <reaction evidence="16">
        <text>epoxyqueuosine(34) in tRNA + AH2 = queuosine(34) in tRNA + A + H2O</text>
        <dbReference type="Rhea" id="RHEA:32159"/>
        <dbReference type="Rhea" id="RHEA-COMP:18571"/>
        <dbReference type="Rhea" id="RHEA-COMP:18582"/>
        <dbReference type="ChEBI" id="CHEBI:13193"/>
        <dbReference type="ChEBI" id="CHEBI:15377"/>
        <dbReference type="ChEBI" id="CHEBI:17499"/>
        <dbReference type="ChEBI" id="CHEBI:194431"/>
        <dbReference type="ChEBI" id="CHEBI:194443"/>
        <dbReference type="EC" id="1.17.99.6"/>
    </reaction>
</comment>
<dbReference type="AlphaFoldDB" id="A0A9D1N8C3"/>
<evidence type="ECO:0000256" key="5">
    <source>
        <dbReference type="ARBA" id="ARBA00016895"/>
    </source>
</evidence>
<evidence type="ECO:0000313" key="18">
    <source>
        <dbReference type="Proteomes" id="UP000824130"/>
    </source>
</evidence>
<evidence type="ECO:0000256" key="3">
    <source>
        <dbReference type="ARBA" id="ARBA00008207"/>
    </source>
</evidence>
<comment type="caution">
    <text evidence="17">The sequence shown here is derived from an EMBL/GenBank/DDBJ whole genome shotgun (WGS) entry which is preliminary data.</text>
</comment>
<evidence type="ECO:0000256" key="1">
    <source>
        <dbReference type="ARBA" id="ARBA00002268"/>
    </source>
</evidence>
<keyword evidence="7" id="KW-0819">tRNA processing</keyword>
<keyword evidence="9" id="KW-0671">Queuosine biosynthesis</keyword>
<organism evidence="17 18">
    <name type="scientific">Candidatus Allocopromorpha excrementipullorum</name>
    <dbReference type="NCBI Taxonomy" id="2840743"/>
    <lineage>
        <taxon>Bacteria</taxon>
        <taxon>Bacillati</taxon>
        <taxon>Bacillota</taxon>
        <taxon>Clostridia</taxon>
        <taxon>Eubacteriales</taxon>
        <taxon>Eubacteriaceae</taxon>
        <taxon>Eubacteriaceae incertae sedis</taxon>
        <taxon>Candidatus Allocopromorpha</taxon>
    </lineage>
</organism>
<evidence type="ECO:0000256" key="16">
    <source>
        <dbReference type="ARBA" id="ARBA00047415"/>
    </source>
</evidence>
<keyword evidence="13" id="KW-1015">Disulfide bond</keyword>
<sequence>MIVCNKCFFEIEEKFILRDDLKEFSDKPKLLLHSCCGPCSTAVVERLVDEFDVTVFFYNPCITEEDEYQKRLAAQMEFIEKFNRENIGRTRIWFMEGAHRPKDFFVEVKGLEGEPEGGARCRVCFRQRLEKTAETASMMGFDYFGTTLTVSPHKDYKQISALGRELALRYDLSFLDRDFKKKDGFRRSVELSRKYGLY</sequence>
<dbReference type="PANTHER" id="PTHR36701:SF1">
    <property type="entry name" value="EPOXYQUEUOSINE REDUCTASE QUEH"/>
    <property type="match status" value="1"/>
</dbReference>
<keyword evidence="6" id="KW-0004">4Fe-4S</keyword>
<keyword evidence="8" id="KW-0479">Metal-binding</keyword>
<dbReference type="GO" id="GO:0052693">
    <property type="term" value="F:epoxyqueuosine reductase activity"/>
    <property type="evidence" value="ECO:0007669"/>
    <property type="project" value="UniProtKB-EC"/>
</dbReference>
<evidence type="ECO:0000256" key="8">
    <source>
        <dbReference type="ARBA" id="ARBA00022723"/>
    </source>
</evidence>
<dbReference type="PANTHER" id="PTHR36701">
    <property type="entry name" value="EPOXYQUEUOSINE REDUCTASE QUEH"/>
    <property type="match status" value="1"/>
</dbReference>
<evidence type="ECO:0000256" key="9">
    <source>
        <dbReference type="ARBA" id="ARBA00022785"/>
    </source>
</evidence>
<reference evidence="17" key="2">
    <citation type="journal article" date="2021" name="PeerJ">
        <title>Extensive microbial diversity within the chicken gut microbiome revealed by metagenomics and culture.</title>
        <authorList>
            <person name="Gilroy R."/>
            <person name="Ravi A."/>
            <person name="Getino M."/>
            <person name="Pursley I."/>
            <person name="Horton D.L."/>
            <person name="Alikhan N.F."/>
            <person name="Baker D."/>
            <person name="Gharbi K."/>
            <person name="Hall N."/>
            <person name="Watson M."/>
            <person name="Adriaenssens E.M."/>
            <person name="Foster-Nyarko E."/>
            <person name="Jarju S."/>
            <person name="Secka A."/>
            <person name="Antonio M."/>
            <person name="Oren A."/>
            <person name="Chaudhuri R.R."/>
            <person name="La Ragione R."/>
            <person name="Hildebrand F."/>
            <person name="Pallen M.J."/>
        </authorList>
    </citation>
    <scope>NUCLEOTIDE SEQUENCE</scope>
    <source>
        <strain evidence="17">ChiSjej4B22-8349</strain>
    </source>
</reference>
<evidence type="ECO:0000256" key="12">
    <source>
        <dbReference type="ARBA" id="ARBA00023014"/>
    </source>
</evidence>
<dbReference type="EMBL" id="DVOB01000190">
    <property type="protein sequence ID" value="HIU96785.1"/>
    <property type="molecule type" value="Genomic_DNA"/>
</dbReference>
<accession>A0A9D1N8C3</accession>
<keyword evidence="14" id="KW-0676">Redox-active center</keyword>
<reference evidence="17" key="1">
    <citation type="submission" date="2020-10" db="EMBL/GenBank/DDBJ databases">
        <authorList>
            <person name="Gilroy R."/>
        </authorList>
    </citation>
    <scope>NUCLEOTIDE SEQUENCE</scope>
    <source>
        <strain evidence="17">ChiSjej4B22-8349</strain>
    </source>
</reference>
<dbReference type="InterPro" id="IPR003828">
    <property type="entry name" value="QueH"/>
</dbReference>
<keyword evidence="11" id="KW-0408">Iron</keyword>
<dbReference type="GO" id="GO:0008616">
    <property type="term" value="P:tRNA queuosine(34) biosynthetic process"/>
    <property type="evidence" value="ECO:0007669"/>
    <property type="project" value="UniProtKB-KW"/>
</dbReference>
<evidence type="ECO:0000256" key="6">
    <source>
        <dbReference type="ARBA" id="ARBA00022485"/>
    </source>
</evidence>
<protein>
    <recommendedName>
        <fullName evidence="5">Epoxyqueuosine reductase QueH</fullName>
        <ecNumber evidence="4">1.17.99.6</ecNumber>
    </recommendedName>
    <alternativeName>
        <fullName evidence="15">Queuosine biosynthesis protein QueH</fullName>
    </alternativeName>
</protein>
<evidence type="ECO:0000256" key="7">
    <source>
        <dbReference type="ARBA" id="ARBA00022694"/>
    </source>
</evidence>
<evidence type="ECO:0000256" key="11">
    <source>
        <dbReference type="ARBA" id="ARBA00023004"/>
    </source>
</evidence>
<comment type="similarity">
    <text evidence="3">Belongs to the QueH family.</text>
</comment>
<gene>
    <name evidence="17" type="ORF">IAD25_08815</name>
</gene>
<evidence type="ECO:0000256" key="10">
    <source>
        <dbReference type="ARBA" id="ARBA00023002"/>
    </source>
</evidence>
<dbReference type="Proteomes" id="UP000824130">
    <property type="component" value="Unassembled WGS sequence"/>
</dbReference>
<evidence type="ECO:0000256" key="13">
    <source>
        <dbReference type="ARBA" id="ARBA00023157"/>
    </source>
</evidence>
<name>A0A9D1N8C3_9FIRM</name>
<comment type="function">
    <text evidence="1">Catalyzes the conversion of epoxyqueuosine (oQ) to queuosine (Q), which is a hypermodified base found in the wobble positions of tRNA(Asp), tRNA(Asn), tRNA(His) and tRNA(Tyr).</text>
</comment>
<dbReference type="EC" id="1.17.99.6" evidence="4"/>
<feature type="non-terminal residue" evidence="17">
    <location>
        <position position="198"/>
    </location>
</feature>
<comment type="pathway">
    <text evidence="2">tRNA modification; tRNA-queuosine biosynthesis.</text>
</comment>
<keyword evidence="10" id="KW-0560">Oxidoreductase</keyword>
<dbReference type="GO" id="GO:0046872">
    <property type="term" value="F:metal ion binding"/>
    <property type="evidence" value="ECO:0007669"/>
    <property type="project" value="UniProtKB-KW"/>
</dbReference>
<dbReference type="Pfam" id="PF02677">
    <property type="entry name" value="QueH"/>
    <property type="match status" value="1"/>
</dbReference>
<evidence type="ECO:0000256" key="2">
    <source>
        <dbReference type="ARBA" id="ARBA00004691"/>
    </source>
</evidence>
<dbReference type="GO" id="GO:0051539">
    <property type="term" value="F:4 iron, 4 sulfur cluster binding"/>
    <property type="evidence" value="ECO:0007669"/>
    <property type="project" value="UniProtKB-KW"/>
</dbReference>
<evidence type="ECO:0000256" key="15">
    <source>
        <dbReference type="ARBA" id="ARBA00031446"/>
    </source>
</evidence>